<dbReference type="PRINTS" id="PR01369">
    <property type="entry name" value="INTIMIN"/>
</dbReference>
<dbReference type="InterPro" id="IPR051715">
    <property type="entry name" value="Intimin-Invasin_domain"/>
</dbReference>
<dbReference type="SMART" id="SM00634">
    <property type="entry name" value="BID_1"/>
    <property type="match status" value="1"/>
</dbReference>
<evidence type="ECO:0000256" key="2">
    <source>
        <dbReference type="SAM" id="SignalP"/>
    </source>
</evidence>
<organism evidence="4">
    <name type="scientific">Enterobacter cloacae</name>
    <dbReference type="NCBI Taxonomy" id="550"/>
    <lineage>
        <taxon>Bacteria</taxon>
        <taxon>Pseudomonadati</taxon>
        <taxon>Pseudomonadota</taxon>
        <taxon>Gammaproteobacteria</taxon>
        <taxon>Enterobacterales</taxon>
        <taxon>Enterobacteriaceae</taxon>
        <taxon>Enterobacter</taxon>
        <taxon>Enterobacter cloacae complex</taxon>
    </lineage>
</organism>
<dbReference type="FunFam" id="2.40.160.160:FF:000001">
    <property type="entry name" value="Intimin-like inverse autotransporter SinH"/>
    <property type="match status" value="1"/>
</dbReference>
<dbReference type="InterPro" id="IPR013783">
    <property type="entry name" value="Ig-like_fold"/>
</dbReference>
<dbReference type="EMBL" id="MK471334">
    <property type="protein sequence ID" value="QCO95807.1"/>
    <property type="molecule type" value="Genomic_DNA"/>
</dbReference>
<dbReference type="PANTHER" id="PTHR39576:SF2">
    <property type="entry name" value="ATTACHING AND EFFACING PROTEIN HOMOLOG-RELATED"/>
    <property type="match status" value="1"/>
</dbReference>
<dbReference type="InterPro" id="IPR038177">
    <property type="entry name" value="IAT_beta_sf"/>
</dbReference>
<dbReference type="Pfam" id="PF09134">
    <property type="entry name" value="Invasin_D3"/>
    <property type="match status" value="2"/>
</dbReference>
<dbReference type="RefSeq" id="WP_181368481.1">
    <property type="nucleotide sequence ID" value="NZ_MK471334.1"/>
</dbReference>
<evidence type="ECO:0000256" key="1">
    <source>
        <dbReference type="ARBA" id="ARBA00010116"/>
    </source>
</evidence>
<feature type="chain" id="PRO_5020213693" evidence="2">
    <location>
        <begin position="26"/>
        <end position="2086"/>
    </location>
</feature>
<proteinExistence type="inferred from homology"/>
<feature type="domain" description="Big-1" evidence="3">
    <location>
        <begin position="557"/>
        <end position="643"/>
    </location>
</feature>
<geneLocation type="plasmid" evidence="4">
    <name>pNRZ-28021</name>
</geneLocation>
<dbReference type="Gene3D" id="2.60.40.10">
    <property type="entry name" value="Immunoglobulins"/>
    <property type="match status" value="15"/>
</dbReference>
<evidence type="ECO:0000313" key="4">
    <source>
        <dbReference type="EMBL" id="QCO95807.1"/>
    </source>
</evidence>
<dbReference type="InterPro" id="IPR008964">
    <property type="entry name" value="Invasin/intimin_cell_adhesion"/>
</dbReference>
<keyword evidence="2" id="KW-0732">Signal</keyword>
<dbReference type="SUPFAM" id="SSF49373">
    <property type="entry name" value="Invasin/intimin cell-adhesion fragments"/>
    <property type="match status" value="6"/>
</dbReference>
<dbReference type="Gene3D" id="2.40.160.160">
    <property type="entry name" value="Inverse autotransporter, beta-domain"/>
    <property type="match status" value="1"/>
</dbReference>
<dbReference type="GO" id="GO:0007155">
    <property type="term" value="P:cell adhesion"/>
    <property type="evidence" value="ECO:0007669"/>
    <property type="project" value="InterPro"/>
</dbReference>
<evidence type="ECO:0000259" key="3">
    <source>
        <dbReference type="SMART" id="SM00634"/>
    </source>
</evidence>
<dbReference type="PANTHER" id="PTHR39576">
    <property type="entry name" value="ATTACHING AND EFFACING PROTEIN HOMOLOG-RELATED-RELATED"/>
    <property type="match status" value="1"/>
</dbReference>
<dbReference type="GO" id="GO:0009279">
    <property type="term" value="C:cell outer membrane"/>
    <property type="evidence" value="ECO:0007669"/>
    <property type="project" value="TreeGrafter"/>
</dbReference>
<keyword evidence="4" id="KW-0614">Plasmid</keyword>
<protein>
    <submittedName>
        <fullName evidence="4">Invasin</fullName>
    </submittedName>
</protein>
<dbReference type="InterPro" id="IPR003535">
    <property type="entry name" value="Intimin/invasin_bac"/>
</dbReference>
<dbReference type="Pfam" id="PF11924">
    <property type="entry name" value="IAT_beta"/>
    <property type="match status" value="1"/>
</dbReference>
<dbReference type="InterPro" id="IPR024519">
    <property type="entry name" value="IAT_beta"/>
</dbReference>
<feature type="signal peptide" evidence="2">
    <location>
        <begin position="1"/>
        <end position="25"/>
    </location>
</feature>
<dbReference type="InterPro" id="IPR015217">
    <property type="entry name" value="Invasin_dom_3"/>
</dbReference>
<dbReference type="InterPro" id="IPR003344">
    <property type="entry name" value="Big_1_dom"/>
</dbReference>
<name>A0A4P8GMY1_ENTCL</name>
<reference evidence="4" key="1">
    <citation type="submission" date="2019-01" db="EMBL/GenBank/DDBJ databases">
        <title>Genetic and biochemical characterization of FRI-3, a novel variant of the Ambler class A carbapenemase FRI-1.</title>
        <authorList>
            <person name="Schauer J.M."/>
            <person name="Gatermann S.G."/>
            <person name="Pfennigwerth N.E."/>
        </authorList>
    </citation>
    <scope>NUCLEOTIDE SEQUENCE</scope>
    <source>
        <plasmid evidence="4">pNRZ-28021</plasmid>
    </source>
</reference>
<sequence>MKKNLIRKTALATLLVQFLSPLSVAFTPAIASVVQPNRDTTATADVNDNQAAARLARAASRAGTFLSNAPDTDAAASLASASASGYASAEVQQWLSQFGTARTTIDVDKDFSLKGSSLDLLVPLHDSPDLLTFAQGGIRRADDRTQSSLGLGVRSFGPDSMLGASAFIDHDLSRSHTRAGLGIEYWRDNLRLGANSYMRLSGWKDSPDVTDYLERPANGWDITARGWLPSLPQLGASLGFERYYGEEVGLFGHSNRQKDPYAATAGLNWTPFPLLTLNAEQRQGKGSASDSRLGLELRYTPGVSWTHQTSPDSVAALRSLSGARHDLVERNSNIVLEYKKKEVIFLKTQEQVTGYAGEQKPLSVEIKSRHPAERIEWQSPELEAAGGIIMSSGPYSHAVILPAWQPGRAVHGNTYTVRGVAVDSRGNRSAASSTRVVVSQAAISPALSGLSLSSLNLVPDGTSAQKVTLTLRDAAGNPVDVDESEIVTERSDNTNKNAARAARGLAQVGHFVRISAGSYDLTVTPGTKEEHFTLTPYVRGYSAGTITVNISQTLSDANSSLVVGQPVTDTDTPVPVMLTLRDEASIPINGQKVRFSSGQDGITFSDVQESAGGVYTATMRATRTGVVTVSAIVNGIQLAQPQAAVTVKAGSVSQATSTLKTDRTRYASQEDVVLTLTLKDASGNSVTEVDLASATFTGPGLQEKEGSAWTQADGVWTRTFTATTAGTGLTAGITLGGTAVTSAAYTITAGAASAANSTLAVSGGANGTFTAGDEMTVTFTPRDAQDNPATITAEAADTITVAGAAPAQGSAWTQAGGVWTRTFTATTAGTGLTAGVTLGDGTVTSAPYTVTAGAASAATSTLAVSGGANGAFTAGDEMTVTFTPRDAQDNPATITAEAADTITVANAAPAQGSAWTQAGGVWTRTFTATTAGTGLTAGVTLGDGTVTSAPYTVTAGAASAATSTLAVSGGANGAFTAGDEMTVTFTPRDAQDNPATITAEAADTITVANAAPAQGSAWTQAGGVWTRTFTATTAGTGLTAGVTLGDGTVTSAPYTVTAGAASAATSTLAVSGGANGAFTAGDEMTVTFTPRDAQDNPATITAEAADTITVAGAAPAQGSAWTQAGGVWTRTFTATTAGTGLTAGVTLGDGTVTSAPYTVTAGAASAATSTLAVSGGANGAFTAGDEMTVTFTPRDAQDNPATITAEAADTITVANAAPAQGSAWTQAGGVWTRTFTATTAGTGLTAGVTLGDGTVTSAPYTVTAGAASAATSTLAVSGGANGAFTAGDEMTVTFTPRDAQDNPATITAEAADTITVAGAAPAQGSAWTQAGGVWTRTFTATTAGTGLTAGVTLGDGTVTSAPYTVTAGAASAATSTLAVSGGANATFTAGDEMTVTFTPRDAQGNPATITAEAADTITVANAAPAQGSAWTQAGGVWTRTFTATTRGTGLAAGVTLGDGTVTSAAYTITAGAASAATSTLAVSGGANGTFRVGDEMTVTFTPRDAQGNPATITAETADTITVAGAAPAEGSAWTQAGGVWTRTFTATTAGTGLTAGITLGDGSITSAAYTITAGAASAANSTLAVSGGANGTFTAGDEMTVTFTPRDAQDNPATITAETADTITVAGAAPAEGSAWTQADGVWTRTFTATTAGTGLTAGITLGGTAVTSAAYTITAGAASAANSTLAVSGDTFRVGDEITVTFTPRDAFNNPADIEPMLLENLSFQGVMPSSAWTQAGGVWTRTFTAIDGITIAATSIMLGDGSITSAEYTITTGAASAANSLLAVSGGANDTFTAGDEMTVTFAPFNTQNSPATITAEAVDTITVAGAAPAEGSAWTRVTGIWTRTFTATTAGTGLTAGITLGDGSITSAAYTITAGAASAANSTLAVSGGANGTFTAGDEMTVTFTPRDAQDNPATITAETADTITVAGAAPAEGSAWTQADGVWTRTFTATTAGTGLTAGITLGGTAVTSAAYTITAGAASAANSTLAVSGDTFRIGDEMTVTFTVLDAFNNPVDISPTLLELIVTMEGTTWPEGSAWTQVDDGVWTTTFIATLANSNQMGGAFFNSGGVTTTPYSITASATN</sequence>
<comment type="similarity">
    <text evidence="1">Belongs to the intimin/invasin family.</text>
</comment>
<accession>A0A4P8GMY1</accession>